<reference evidence="1 7" key="3">
    <citation type="submission" date="2019-10" db="EMBL/GenBank/DDBJ databases">
        <title>Evolutionary dynamics of vancomycin-resistant Enterococcus faecium during gastrointestinal tract colonization and bloodstream infection in immunocompromised pediatric patients.</title>
        <authorList>
            <person name="Chilambi G.S."/>
            <person name="Nordstrom H.R."/>
            <person name="Evans D.R."/>
            <person name="Ferrolino J."/>
            <person name="Hayden R.T."/>
            <person name="Maron G.M."/>
            <person name="Vo A.N."/>
            <person name="Gilmore M.S."/>
            <person name="Wolf J."/>
            <person name="Rosch J.W."/>
            <person name="Van Tyne D."/>
        </authorList>
    </citation>
    <scope>NUCLEOTIDE SEQUENCE [LARGE SCALE GENOMIC DNA]</scope>
    <source>
        <strain evidence="1 7">VRECG27</strain>
    </source>
</reference>
<evidence type="ECO:0000313" key="1">
    <source>
        <dbReference type="EMBL" id="KAB7576793.1"/>
    </source>
</evidence>
<dbReference type="EMBL" id="MVGJ01000030">
    <property type="protein sequence ID" value="OOL82933.1"/>
    <property type="molecule type" value="Genomic_DNA"/>
</dbReference>
<evidence type="ECO:0000313" key="4">
    <source>
        <dbReference type="EMBL" id="SAM49917.1"/>
    </source>
</evidence>
<gene>
    <name evidence="3" type="ORF">B1P95_06585</name>
    <name evidence="4" type="ORF">DTPHA_602117</name>
    <name evidence="1" type="ORF">GBM73_05475</name>
    <name evidence="2" type="ORF">P6Z85_10385</name>
</gene>
<dbReference type="Proteomes" id="UP000183509">
    <property type="component" value="Unassembled WGS sequence"/>
</dbReference>
<organism evidence="3 6">
    <name type="scientific">Enterococcus faecium</name>
    <name type="common">Streptococcus faecium</name>
    <dbReference type="NCBI Taxonomy" id="1352"/>
    <lineage>
        <taxon>Bacteria</taxon>
        <taxon>Bacillati</taxon>
        <taxon>Bacillota</taxon>
        <taxon>Bacilli</taxon>
        <taxon>Lactobacillales</taxon>
        <taxon>Enterococcaceae</taxon>
        <taxon>Enterococcus</taxon>
    </lineage>
</organism>
<evidence type="ECO:0000313" key="6">
    <source>
        <dbReference type="Proteomes" id="UP000191171"/>
    </source>
</evidence>
<dbReference type="Proteomes" id="UP000469871">
    <property type="component" value="Unassembled WGS sequence"/>
</dbReference>
<evidence type="ECO:0000313" key="5">
    <source>
        <dbReference type="Proteomes" id="UP000183509"/>
    </source>
</evidence>
<proteinExistence type="predicted"/>
<name>A0A1A6Z4T3_ENTFC</name>
<evidence type="ECO:0000313" key="2">
    <source>
        <dbReference type="EMBL" id="MDT2370551.1"/>
    </source>
</evidence>
<dbReference type="Proteomes" id="UP001260956">
    <property type="component" value="Unassembled WGS sequence"/>
</dbReference>
<reference evidence="4 5" key="1">
    <citation type="submission" date="2016-04" db="EMBL/GenBank/DDBJ databases">
        <authorList>
            <person name="Millard A."/>
        </authorList>
    </citation>
    <scope>NUCLEOTIDE SEQUENCE [LARGE SCALE GENOMIC DNA]</scope>
    <source>
        <strain evidence="4">Isolate 22</strain>
    </source>
</reference>
<evidence type="ECO:0000313" key="7">
    <source>
        <dbReference type="Proteomes" id="UP000469871"/>
    </source>
</evidence>
<dbReference type="AlphaFoldDB" id="A0A1A6Z4T3"/>
<comment type="caution">
    <text evidence="3">The sequence shown here is derived from an EMBL/GenBank/DDBJ whole genome shotgun (WGS) entry which is preliminary data.</text>
</comment>
<dbReference type="EMBL" id="FKLM01000043">
    <property type="protein sequence ID" value="SAM49917.1"/>
    <property type="molecule type" value="Genomic_DNA"/>
</dbReference>
<protein>
    <submittedName>
        <fullName evidence="3">Uncharacterized protein</fullName>
    </submittedName>
</protein>
<reference evidence="2" key="4">
    <citation type="submission" date="2023-03" db="EMBL/GenBank/DDBJ databases">
        <authorList>
            <person name="Shen W."/>
            <person name="Cai J."/>
        </authorList>
    </citation>
    <scope>NUCLEOTIDE SEQUENCE</scope>
    <source>
        <strain evidence="2">B1010-2</strain>
    </source>
</reference>
<reference evidence="3 6" key="2">
    <citation type="submission" date="2017-02" db="EMBL/GenBank/DDBJ databases">
        <title>Clonality and virulence of isolates of VRE in Hematopoietic Stem Cell Transplanted (HSCT) patients.</title>
        <authorList>
            <person name="Marchi A.P."/>
            <person name="Martins R.C."/>
            <person name="Marie S.K."/>
            <person name="Levin A.S."/>
            <person name="Costa S.F."/>
        </authorList>
    </citation>
    <scope>NUCLEOTIDE SEQUENCE [LARGE SCALE GENOMIC DNA]</scope>
    <source>
        <strain evidence="3 6">LIM1759</strain>
    </source>
</reference>
<sequence length="70" mass="8452">MNINNLVKLVEQRFKESGLEQLKKDNSPELFSNFTEDDIPTLKQLKYYSDYWTQTRENELNLEKLIIKKK</sequence>
<dbReference type="EMBL" id="WEFP01000001">
    <property type="protein sequence ID" value="KAB7576793.1"/>
    <property type="molecule type" value="Genomic_DNA"/>
</dbReference>
<dbReference type="EMBL" id="JARPTX010000037">
    <property type="protein sequence ID" value="MDT2370551.1"/>
    <property type="molecule type" value="Genomic_DNA"/>
</dbReference>
<dbReference type="Proteomes" id="UP000191171">
    <property type="component" value="Unassembled WGS sequence"/>
</dbReference>
<dbReference type="RefSeq" id="WP_002303022.1">
    <property type="nucleotide sequence ID" value="NZ_AP026655.1"/>
</dbReference>
<accession>A0A1A6Z4T3</accession>
<evidence type="ECO:0000313" key="3">
    <source>
        <dbReference type="EMBL" id="OOL82933.1"/>
    </source>
</evidence>